<dbReference type="PANTHER" id="PTHR13236">
    <property type="entry name" value="DYNEIN 2 LIGHT INTERMEDIATE CHAIN, ISOFORM 2"/>
    <property type="match status" value="1"/>
</dbReference>
<evidence type="ECO:0000256" key="12">
    <source>
        <dbReference type="ARBA" id="ARBA00023175"/>
    </source>
</evidence>
<dbReference type="CDD" id="cd00882">
    <property type="entry name" value="Ras_like_GTPase"/>
    <property type="match status" value="1"/>
</dbReference>
<dbReference type="EMBL" id="AP028913">
    <property type="protein sequence ID" value="BES94404.1"/>
    <property type="molecule type" value="Genomic_DNA"/>
</dbReference>
<evidence type="ECO:0000256" key="9">
    <source>
        <dbReference type="ARBA" id="ARBA00022794"/>
    </source>
</evidence>
<evidence type="ECO:0000256" key="2">
    <source>
        <dbReference type="ARBA" id="ARBA00004300"/>
    </source>
</evidence>
<dbReference type="Pfam" id="PF05783">
    <property type="entry name" value="DLIC"/>
    <property type="match status" value="1"/>
</dbReference>
<keyword evidence="10" id="KW-0243">Dynein</keyword>
<reference evidence="15 16" key="1">
    <citation type="submission" date="2023-09" db="EMBL/GenBank/DDBJ databases">
        <title>Nesidiocoris tenuis whole genome shotgun sequence.</title>
        <authorList>
            <person name="Shibata T."/>
            <person name="Shimoda M."/>
            <person name="Kobayashi T."/>
            <person name="Uehara T."/>
        </authorList>
    </citation>
    <scope>NUCLEOTIDE SEQUENCE [LARGE SCALE GENOMIC DNA]</scope>
    <source>
        <strain evidence="15 16">Japan</strain>
    </source>
</reference>
<evidence type="ECO:0000256" key="4">
    <source>
        <dbReference type="ARBA" id="ARBA00006831"/>
    </source>
</evidence>
<evidence type="ECO:0000256" key="7">
    <source>
        <dbReference type="ARBA" id="ARBA00022490"/>
    </source>
</evidence>
<evidence type="ECO:0000256" key="11">
    <source>
        <dbReference type="ARBA" id="ARBA00023069"/>
    </source>
</evidence>
<comment type="similarity">
    <text evidence="4">Belongs to the dynein light intermediate chain family.</text>
</comment>
<evidence type="ECO:0000256" key="1">
    <source>
        <dbReference type="ARBA" id="ARBA00004120"/>
    </source>
</evidence>
<evidence type="ECO:0000313" key="15">
    <source>
        <dbReference type="EMBL" id="BES94404.1"/>
    </source>
</evidence>
<keyword evidence="14" id="KW-0966">Cell projection</keyword>
<sequence length="353" mass="40239">MADPKQPKAPELMLPNENTYLDWAVEEMKKAEDESTFIQPSDRTLLVVGSRNVGKTTFIVKTFDLEEEIKPTLGMEYYFALNSDLDAKNELCNIWELGGGTVFSGTLYAIENMPNLSAILVLDLSNPHALSHAFRNLMDILGSYVTKRDGYDDLKREAERSIKNHRDADVITPFPVPLVMVCTKFDKFQSFEPEQRRVICKYLRFLAHRHHATLYFFSSKAPTLVRTSKEVMRHYTHGFDPIKKVQFDYNKPLLVPAGSDSFASIDEGLDGNGSSESYEKLLGKHFKQEPPKEKKFDITPILAGAKERRIDDLLHMKEEELAVQKVEEDLKGHLSRAQHLGNGEGDVMFDMNF</sequence>
<dbReference type="InterPro" id="IPR027417">
    <property type="entry name" value="P-loop_NTPase"/>
</dbReference>
<evidence type="ECO:0000256" key="6">
    <source>
        <dbReference type="ARBA" id="ARBA00022473"/>
    </source>
</evidence>
<dbReference type="Gene3D" id="3.40.50.300">
    <property type="entry name" value="P-loop containing nucleotide triphosphate hydrolases"/>
    <property type="match status" value="1"/>
</dbReference>
<keyword evidence="13" id="KW-0206">Cytoskeleton</keyword>
<keyword evidence="9" id="KW-0970">Cilium biogenesis/degradation</keyword>
<organism evidence="15 16">
    <name type="scientific">Nesidiocoris tenuis</name>
    <dbReference type="NCBI Taxonomy" id="355587"/>
    <lineage>
        <taxon>Eukaryota</taxon>
        <taxon>Metazoa</taxon>
        <taxon>Ecdysozoa</taxon>
        <taxon>Arthropoda</taxon>
        <taxon>Hexapoda</taxon>
        <taxon>Insecta</taxon>
        <taxon>Pterygota</taxon>
        <taxon>Neoptera</taxon>
        <taxon>Paraneoptera</taxon>
        <taxon>Hemiptera</taxon>
        <taxon>Heteroptera</taxon>
        <taxon>Panheteroptera</taxon>
        <taxon>Cimicomorpha</taxon>
        <taxon>Miridae</taxon>
        <taxon>Dicyphina</taxon>
        <taxon>Nesidiocoris</taxon>
    </lineage>
</organism>
<protein>
    <recommendedName>
        <fullName evidence="5">Cytoplasmic dynein 2 light intermediate chain 1</fullName>
    </recommendedName>
</protein>
<keyword evidence="12" id="KW-0505">Motor protein</keyword>
<gene>
    <name evidence="15" type="ORF">NTJ_07213</name>
</gene>
<keyword evidence="7" id="KW-0963">Cytoplasm</keyword>
<accession>A0ABN7AQC6</accession>
<dbReference type="InterPro" id="IPR040045">
    <property type="entry name" value="DYNC2LI1"/>
</dbReference>
<proteinExistence type="inferred from homology"/>
<evidence type="ECO:0000256" key="5">
    <source>
        <dbReference type="ARBA" id="ARBA00018863"/>
    </source>
</evidence>
<keyword evidence="11" id="KW-0969">Cilium</keyword>
<keyword evidence="6" id="KW-0217">Developmental protein</keyword>
<keyword evidence="8" id="KW-0493">Microtubule</keyword>
<dbReference type="SUPFAM" id="SSF52540">
    <property type="entry name" value="P-loop containing nucleoside triphosphate hydrolases"/>
    <property type="match status" value="1"/>
</dbReference>
<comment type="subcellular location">
    <subcellularLocation>
        <location evidence="3">Cytoplasm</location>
        <location evidence="3">Cytoskeleton</location>
        <location evidence="3">Cilium axoneme</location>
    </subcellularLocation>
    <subcellularLocation>
        <location evidence="1">Cytoplasm</location>
        <location evidence="1">Cytoskeleton</location>
        <location evidence="1">Cilium basal body</location>
    </subcellularLocation>
    <subcellularLocation>
        <location evidence="2">Cytoplasm</location>
        <location evidence="2">Cytoskeleton</location>
        <location evidence="2">Microtubule organizing center</location>
        <location evidence="2">Centrosome</location>
    </subcellularLocation>
</comment>
<evidence type="ECO:0000256" key="8">
    <source>
        <dbReference type="ARBA" id="ARBA00022701"/>
    </source>
</evidence>
<name>A0ABN7AQC6_9HEMI</name>
<dbReference type="Proteomes" id="UP001307889">
    <property type="component" value="Chromosome 5"/>
</dbReference>
<keyword evidence="16" id="KW-1185">Reference proteome</keyword>
<evidence type="ECO:0000256" key="13">
    <source>
        <dbReference type="ARBA" id="ARBA00023212"/>
    </source>
</evidence>
<dbReference type="PANTHER" id="PTHR13236:SF0">
    <property type="entry name" value="CYTOPLASMIC DYNEIN 2 LIGHT INTERMEDIATE CHAIN 1"/>
    <property type="match status" value="1"/>
</dbReference>
<evidence type="ECO:0000256" key="3">
    <source>
        <dbReference type="ARBA" id="ARBA00004430"/>
    </source>
</evidence>
<evidence type="ECO:0000256" key="10">
    <source>
        <dbReference type="ARBA" id="ARBA00023017"/>
    </source>
</evidence>
<evidence type="ECO:0000256" key="14">
    <source>
        <dbReference type="ARBA" id="ARBA00023273"/>
    </source>
</evidence>
<dbReference type="InterPro" id="IPR022780">
    <property type="entry name" value="Dynein_light_int_chain"/>
</dbReference>
<evidence type="ECO:0000313" key="16">
    <source>
        <dbReference type="Proteomes" id="UP001307889"/>
    </source>
</evidence>